<evidence type="ECO:0000313" key="10">
    <source>
        <dbReference type="Proteomes" id="UP001519292"/>
    </source>
</evidence>
<dbReference type="NCBIfam" id="TIGR02209">
    <property type="entry name" value="ftsL_broad"/>
    <property type="match status" value="1"/>
</dbReference>
<keyword evidence="2 7" id="KW-0132">Cell division</keyword>
<evidence type="ECO:0000256" key="3">
    <source>
        <dbReference type="ARBA" id="ARBA00022692"/>
    </source>
</evidence>
<name>A0ABS4MDP2_9LACO</name>
<reference evidence="9 10" key="1">
    <citation type="submission" date="2021-03" db="EMBL/GenBank/DDBJ databases">
        <title>Genomic Encyclopedia of Type Strains, Phase IV (KMG-IV): sequencing the most valuable type-strain genomes for metagenomic binning, comparative biology and taxonomic classification.</title>
        <authorList>
            <person name="Goeker M."/>
        </authorList>
    </citation>
    <scope>NUCLEOTIDE SEQUENCE [LARGE SCALE GENOMIC DNA]</scope>
    <source>
        <strain evidence="9 10">DSM 101872</strain>
    </source>
</reference>
<comment type="function">
    <text evidence="7">Essential cell division protein.</text>
</comment>
<keyword evidence="6 7" id="KW-0131">Cell cycle</keyword>
<gene>
    <name evidence="7" type="primary">ftsL</name>
    <name evidence="9" type="ORF">J2Z60_000982</name>
</gene>
<dbReference type="InterPro" id="IPR011922">
    <property type="entry name" value="Cell_div_FtsL"/>
</dbReference>
<evidence type="ECO:0000256" key="2">
    <source>
        <dbReference type="ARBA" id="ARBA00022618"/>
    </source>
</evidence>
<evidence type="ECO:0000256" key="1">
    <source>
        <dbReference type="ARBA" id="ARBA00022475"/>
    </source>
</evidence>
<comment type="subcellular location">
    <subcellularLocation>
        <location evidence="7">Cell membrane</location>
        <topology evidence="7">Single-pass type II membrane protein</topology>
    </subcellularLocation>
    <text evidence="7">Localizes to the division septum where it forms a ring structure.</text>
</comment>
<keyword evidence="10" id="KW-1185">Reference proteome</keyword>
<proteinExistence type="inferred from homology"/>
<evidence type="ECO:0000256" key="8">
    <source>
        <dbReference type="NCBIfam" id="TIGR02209"/>
    </source>
</evidence>
<sequence>MADSSARNYNYNTQNINQQTEQPQQKIVLNAGKVPVSRLEKFIIVVGALLSLGMMFLLVSATVAQTSAQHDLANIEQKISSKQSSNTDLRQEIGEMTSTKRMNKIARQQGLSSIENNLRNVR</sequence>
<protein>
    <recommendedName>
        <fullName evidence="7 8">Cell division protein FtsL</fullName>
    </recommendedName>
</protein>
<comment type="similarity">
    <text evidence="7">Belongs to the FtsL family.</text>
</comment>
<keyword evidence="4 7" id="KW-1133">Transmembrane helix</keyword>
<keyword evidence="5 7" id="KW-0472">Membrane</keyword>
<dbReference type="EMBL" id="JAGGLU010000004">
    <property type="protein sequence ID" value="MBP2057810.1"/>
    <property type="molecule type" value="Genomic_DNA"/>
</dbReference>
<dbReference type="GO" id="GO:0051301">
    <property type="term" value="P:cell division"/>
    <property type="evidence" value="ECO:0007669"/>
    <property type="project" value="UniProtKB-KW"/>
</dbReference>
<comment type="caution">
    <text evidence="9">The sequence shown here is derived from an EMBL/GenBank/DDBJ whole genome shotgun (WGS) entry which is preliminary data.</text>
</comment>
<evidence type="ECO:0000256" key="5">
    <source>
        <dbReference type="ARBA" id="ARBA00023136"/>
    </source>
</evidence>
<dbReference type="HAMAP" id="MF_00910">
    <property type="entry name" value="FtsL"/>
    <property type="match status" value="1"/>
</dbReference>
<organism evidence="9 10">
    <name type="scientific">Lactobacillus colini</name>
    <dbReference type="NCBI Taxonomy" id="1819254"/>
    <lineage>
        <taxon>Bacteria</taxon>
        <taxon>Bacillati</taxon>
        <taxon>Bacillota</taxon>
        <taxon>Bacilli</taxon>
        <taxon>Lactobacillales</taxon>
        <taxon>Lactobacillaceae</taxon>
        <taxon>Lactobacillus</taxon>
    </lineage>
</organism>
<dbReference type="RefSeq" id="WP_209686548.1">
    <property type="nucleotide sequence ID" value="NZ_JAGGLU010000004.1"/>
</dbReference>
<feature type="transmembrane region" description="Helical" evidence="7">
    <location>
        <begin position="42"/>
        <end position="64"/>
    </location>
</feature>
<keyword evidence="1 7" id="KW-1003">Cell membrane</keyword>
<evidence type="ECO:0000256" key="4">
    <source>
        <dbReference type="ARBA" id="ARBA00022989"/>
    </source>
</evidence>
<keyword evidence="3 7" id="KW-0812">Transmembrane</keyword>
<evidence type="ECO:0000256" key="7">
    <source>
        <dbReference type="HAMAP-Rule" id="MF_00910"/>
    </source>
</evidence>
<evidence type="ECO:0000313" key="9">
    <source>
        <dbReference type="EMBL" id="MBP2057810.1"/>
    </source>
</evidence>
<evidence type="ECO:0000256" key="6">
    <source>
        <dbReference type="ARBA" id="ARBA00023306"/>
    </source>
</evidence>
<dbReference type="Proteomes" id="UP001519292">
    <property type="component" value="Unassembled WGS sequence"/>
</dbReference>
<accession>A0ABS4MDP2</accession>